<feature type="compositionally biased region" description="Acidic residues" evidence="1">
    <location>
        <begin position="217"/>
        <end position="226"/>
    </location>
</feature>
<organism evidence="3 4">
    <name type="scientific">Phialocephala subalpina</name>
    <dbReference type="NCBI Taxonomy" id="576137"/>
    <lineage>
        <taxon>Eukaryota</taxon>
        <taxon>Fungi</taxon>
        <taxon>Dikarya</taxon>
        <taxon>Ascomycota</taxon>
        <taxon>Pezizomycotina</taxon>
        <taxon>Leotiomycetes</taxon>
        <taxon>Helotiales</taxon>
        <taxon>Mollisiaceae</taxon>
        <taxon>Phialocephala</taxon>
        <taxon>Phialocephala fortinii species complex</taxon>
    </lineage>
</organism>
<dbReference type="InterPro" id="IPR001214">
    <property type="entry name" value="SET_dom"/>
</dbReference>
<feature type="compositionally biased region" description="Polar residues" evidence="1">
    <location>
        <begin position="73"/>
        <end position="86"/>
    </location>
</feature>
<feature type="compositionally biased region" description="Polar residues" evidence="1">
    <location>
        <begin position="179"/>
        <end position="198"/>
    </location>
</feature>
<evidence type="ECO:0000256" key="1">
    <source>
        <dbReference type="SAM" id="MobiDB-lite"/>
    </source>
</evidence>
<name>A0A1L7WL45_9HELO</name>
<feature type="compositionally biased region" description="Low complexity" evidence="1">
    <location>
        <begin position="57"/>
        <end position="72"/>
    </location>
</feature>
<feature type="region of interest" description="Disordered" evidence="1">
    <location>
        <begin position="149"/>
        <end position="226"/>
    </location>
</feature>
<dbReference type="AlphaFoldDB" id="A0A1L7WL45"/>
<feature type="domain" description="SET" evidence="2">
    <location>
        <begin position="354"/>
        <end position="496"/>
    </location>
</feature>
<evidence type="ECO:0000313" key="4">
    <source>
        <dbReference type="Proteomes" id="UP000184330"/>
    </source>
</evidence>
<dbReference type="OrthoDB" id="438641at2759"/>
<dbReference type="EMBL" id="FJOG01000003">
    <property type="protein sequence ID" value="CZR53491.1"/>
    <property type="molecule type" value="Genomic_DNA"/>
</dbReference>
<keyword evidence="4" id="KW-1185">Reference proteome</keyword>
<dbReference type="PROSITE" id="PS50280">
    <property type="entry name" value="SET"/>
    <property type="match status" value="1"/>
</dbReference>
<dbReference type="PANTHER" id="PTHR47332">
    <property type="entry name" value="SET DOMAIN-CONTAINING PROTEIN 5"/>
    <property type="match status" value="1"/>
</dbReference>
<feature type="region of interest" description="Disordered" evidence="1">
    <location>
        <begin position="243"/>
        <end position="289"/>
    </location>
</feature>
<feature type="region of interest" description="Disordered" evidence="1">
    <location>
        <begin position="1"/>
        <end position="86"/>
    </location>
</feature>
<dbReference type="Proteomes" id="UP000184330">
    <property type="component" value="Unassembled WGS sequence"/>
</dbReference>
<proteinExistence type="predicted"/>
<accession>A0A1L7WL45</accession>
<dbReference type="InterPro" id="IPR003903">
    <property type="entry name" value="UIM_dom"/>
</dbReference>
<feature type="compositionally biased region" description="Polar residues" evidence="1">
    <location>
        <begin position="257"/>
        <end position="272"/>
    </location>
</feature>
<feature type="compositionally biased region" description="Basic residues" evidence="1">
    <location>
        <begin position="314"/>
        <end position="328"/>
    </location>
</feature>
<dbReference type="PROSITE" id="PS50330">
    <property type="entry name" value="UIM"/>
    <property type="match status" value="1"/>
</dbReference>
<feature type="region of interest" description="Disordered" evidence="1">
    <location>
        <begin position="307"/>
        <end position="335"/>
    </location>
</feature>
<evidence type="ECO:0000313" key="3">
    <source>
        <dbReference type="EMBL" id="CZR53491.1"/>
    </source>
</evidence>
<evidence type="ECO:0000259" key="2">
    <source>
        <dbReference type="PROSITE" id="PS50280"/>
    </source>
</evidence>
<reference evidence="3 4" key="1">
    <citation type="submission" date="2016-03" db="EMBL/GenBank/DDBJ databases">
        <authorList>
            <person name="Ploux O."/>
        </authorList>
    </citation>
    <scope>NUCLEOTIDE SEQUENCE [LARGE SCALE GENOMIC DNA]</scope>
    <source>
        <strain evidence="3 4">UAMH 11012</strain>
    </source>
</reference>
<dbReference type="InterPro" id="IPR053185">
    <property type="entry name" value="SET_domain_protein"/>
</dbReference>
<dbReference type="CDD" id="cd20071">
    <property type="entry name" value="SET_SMYD"/>
    <property type="match status" value="1"/>
</dbReference>
<feature type="compositionally biased region" description="Polar residues" evidence="1">
    <location>
        <begin position="27"/>
        <end position="45"/>
    </location>
</feature>
<dbReference type="Pfam" id="PF00856">
    <property type="entry name" value="SET"/>
    <property type="match status" value="1"/>
</dbReference>
<dbReference type="Gene3D" id="2.170.270.10">
    <property type="entry name" value="SET domain"/>
    <property type="match status" value="1"/>
</dbReference>
<dbReference type="SMART" id="SM00317">
    <property type="entry name" value="SET"/>
    <property type="match status" value="1"/>
</dbReference>
<dbReference type="Gene3D" id="6.10.140.100">
    <property type="match status" value="1"/>
</dbReference>
<gene>
    <name evidence="3" type="ORF">PAC_03370</name>
</gene>
<protein>
    <recommendedName>
        <fullName evidence="2">SET domain-containing protein</fullName>
    </recommendedName>
</protein>
<sequence length="752" mass="82011">MMTPQEPRETNNSPAGMDTVDKLRITGNHSTNTSVDQNPEATGKSSAGMATIDQIRTTGNSSTNGTTMQNSGATGRTSAGITTQEESTAIAKATTYKNSLEEVCSNATITYAPAAQTKPVSWARVAVSASGSAPKPNFPVVSYVAPKAVTQPAKARATPSVASKPDLASKSDFPVLAPKTTTPSAQARATPPTDSQLASAIAPIRSPGNDKENVLDLVDESVDEDDDDLKAAIAASLIDMKERKKKQEAITEEQVANGASPQSPSFSGTTIAGQEEPRATDASATTATPVEPLATGDLATVTTLENPEVTGRSSKYKRRKEAARKRKGPANEKAEEEEKLLNQLVAERKAELAPRWEIRDSVRTGKGMFATRNIPKGSEILREAPMIICGAPWLSREALFALLPEEKKNAYMALENRCRCGEDPCGETLVQQIWETNSIPVTDAMEDGQTILYEYASRANHSCVANAVCLFTKQFEVIFWAAKDIMKDEEITREYTGAFGFAENRQIGIAKKFGFECLCEACIASEEIPDDRLKEVIELLKMIEKGSPTTTETVNKRTPEQVQAEKAVSAWFGKISQVCNDMAKLIIQNTIVASKRPGTDLKDVVSHSMQNSLKLWGQTIRDHNKLKTGDKMVMFEEEVLQKYMRGLEETSAMTMGELVDLEDKDLLYALTFFWSEVHDSLRYEFPGQKAPKHNQSWLQQLDLVSALKAMEEKSVAPKNEPALPPTVSKVILRAQVKANVEAALKDRAAPKK</sequence>
<dbReference type="PANTHER" id="PTHR47332:SF4">
    <property type="entry name" value="SET DOMAIN-CONTAINING PROTEIN 5"/>
    <property type="match status" value="1"/>
</dbReference>
<dbReference type="SUPFAM" id="SSF82199">
    <property type="entry name" value="SET domain"/>
    <property type="match status" value="1"/>
</dbReference>
<dbReference type="InterPro" id="IPR046341">
    <property type="entry name" value="SET_dom_sf"/>
</dbReference>
<dbReference type="STRING" id="576137.A0A1L7WL45"/>